<name>A0A4S4EUL2_CAMSN</name>
<proteinExistence type="predicted"/>
<feature type="compositionally biased region" description="Basic and acidic residues" evidence="1">
    <location>
        <begin position="212"/>
        <end position="221"/>
    </location>
</feature>
<sequence length="384" mass="41751">MDPGPADPTVLTLQQSHRFSLAWTASSGHLVQICNASLKGSHIGTLARQALAALHDQDRFAGVPQPQPDVHVHEEAQPSDGVDSEPHVERDFTSIPDLRSMLNDWCQTPIRMEDFGNAMTEQHEEGVTHSKEGVSHTAAGALHSGDGLTQSPERVSAFTETITHSEEKGSHADEQHLGTMHASHEEVPVSAITQSEEGGTQSRDGIPLSTERVTHSGEGRSHVDDRTLGVISFGQWFIYWFWLHNLNLVAEVRCCLEGRGDFPGCALVLRCRNALDAVEAKSAPKIAEGSSSRSSQAETNSDIRVDIQLDVRPDDLLGDFFSFVAVQFGSAPVVKPAVYSSTAEVIFMTGTHRTSGWTSWQTSLNKEFSFLASDGRTLCSAITL</sequence>
<accession>A0A4S4EUL2</accession>
<feature type="compositionally biased region" description="Polar residues" evidence="1">
    <location>
        <begin position="192"/>
        <end position="203"/>
    </location>
</feature>
<comment type="caution">
    <text evidence="2">The sequence shown here is derived from an EMBL/GenBank/DDBJ whole genome shotgun (WGS) entry which is preliminary data.</text>
</comment>
<keyword evidence="3" id="KW-1185">Reference proteome</keyword>
<evidence type="ECO:0000256" key="1">
    <source>
        <dbReference type="SAM" id="MobiDB-lite"/>
    </source>
</evidence>
<feature type="region of interest" description="Disordered" evidence="1">
    <location>
        <begin position="139"/>
        <end position="173"/>
    </location>
</feature>
<feature type="region of interest" description="Disordered" evidence="1">
    <location>
        <begin position="63"/>
        <end position="90"/>
    </location>
</feature>
<feature type="compositionally biased region" description="Basic and acidic residues" evidence="1">
    <location>
        <begin position="163"/>
        <end position="173"/>
    </location>
</feature>
<dbReference type="EMBL" id="SDRB02001814">
    <property type="protein sequence ID" value="THG20631.1"/>
    <property type="molecule type" value="Genomic_DNA"/>
</dbReference>
<organism evidence="2 3">
    <name type="scientific">Camellia sinensis var. sinensis</name>
    <name type="common">China tea</name>
    <dbReference type="NCBI Taxonomy" id="542762"/>
    <lineage>
        <taxon>Eukaryota</taxon>
        <taxon>Viridiplantae</taxon>
        <taxon>Streptophyta</taxon>
        <taxon>Embryophyta</taxon>
        <taxon>Tracheophyta</taxon>
        <taxon>Spermatophyta</taxon>
        <taxon>Magnoliopsida</taxon>
        <taxon>eudicotyledons</taxon>
        <taxon>Gunneridae</taxon>
        <taxon>Pentapetalae</taxon>
        <taxon>asterids</taxon>
        <taxon>Ericales</taxon>
        <taxon>Theaceae</taxon>
        <taxon>Camellia</taxon>
    </lineage>
</organism>
<protein>
    <submittedName>
        <fullName evidence="2">Uncharacterized protein</fullName>
    </submittedName>
</protein>
<feature type="compositionally biased region" description="Polar residues" evidence="1">
    <location>
        <begin position="147"/>
        <end position="162"/>
    </location>
</feature>
<dbReference type="Proteomes" id="UP000306102">
    <property type="component" value="Unassembled WGS sequence"/>
</dbReference>
<evidence type="ECO:0000313" key="2">
    <source>
        <dbReference type="EMBL" id="THG20631.1"/>
    </source>
</evidence>
<evidence type="ECO:0000313" key="3">
    <source>
        <dbReference type="Proteomes" id="UP000306102"/>
    </source>
</evidence>
<gene>
    <name evidence="2" type="ORF">TEA_027247</name>
</gene>
<reference evidence="2 3" key="1">
    <citation type="journal article" date="2018" name="Proc. Natl. Acad. Sci. U.S.A.">
        <title>Draft genome sequence of Camellia sinensis var. sinensis provides insights into the evolution of the tea genome and tea quality.</title>
        <authorList>
            <person name="Wei C."/>
            <person name="Yang H."/>
            <person name="Wang S."/>
            <person name="Zhao J."/>
            <person name="Liu C."/>
            <person name="Gao L."/>
            <person name="Xia E."/>
            <person name="Lu Y."/>
            <person name="Tai Y."/>
            <person name="She G."/>
            <person name="Sun J."/>
            <person name="Cao H."/>
            <person name="Tong W."/>
            <person name="Gao Q."/>
            <person name="Li Y."/>
            <person name="Deng W."/>
            <person name="Jiang X."/>
            <person name="Wang W."/>
            <person name="Chen Q."/>
            <person name="Zhang S."/>
            <person name="Li H."/>
            <person name="Wu J."/>
            <person name="Wang P."/>
            <person name="Li P."/>
            <person name="Shi C."/>
            <person name="Zheng F."/>
            <person name="Jian J."/>
            <person name="Huang B."/>
            <person name="Shan D."/>
            <person name="Shi M."/>
            <person name="Fang C."/>
            <person name="Yue Y."/>
            <person name="Li F."/>
            <person name="Li D."/>
            <person name="Wei S."/>
            <person name="Han B."/>
            <person name="Jiang C."/>
            <person name="Yin Y."/>
            <person name="Xia T."/>
            <person name="Zhang Z."/>
            <person name="Bennetzen J.L."/>
            <person name="Zhao S."/>
            <person name="Wan X."/>
        </authorList>
    </citation>
    <scope>NUCLEOTIDE SEQUENCE [LARGE SCALE GENOMIC DNA]</scope>
    <source>
        <strain evidence="3">cv. Shuchazao</strain>
        <tissue evidence="2">Leaf</tissue>
    </source>
</reference>
<dbReference type="AlphaFoldDB" id="A0A4S4EUL2"/>
<feature type="region of interest" description="Disordered" evidence="1">
    <location>
        <begin position="192"/>
        <end position="221"/>
    </location>
</feature>